<evidence type="ECO:0000313" key="2">
    <source>
        <dbReference type="EMBL" id="MBU9845795.1"/>
    </source>
</evidence>
<evidence type="ECO:0000256" key="1">
    <source>
        <dbReference type="RuleBase" id="RU364100"/>
    </source>
</evidence>
<proteinExistence type="inferred from homology"/>
<dbReference type="InterPro" id="IPR003738">
    <property type="entry name" value="SRAP"/>
</dbReference>
<comment type="similarity">
    <text evidence="1">Belongs to the SOS response-associated peptidase family.</text>
</comment>
<dbReference type="Pfam" id="PF02586">
    <property type="entry name" value="SRAP"/>
    <property type="match status" value="1"/>
</dbReference>
<evidence type="ECO:0000313" key="3">
    <source>
        <dbReference type="Proteomes" id="UP000739284"/>
    </source>
</evidence>
<dbReference type="PANTHER" id="PTHR13604:SF0">
    <property type="entry name" value="ABASIC SITE PROCESSING PROTEIN HMCES"/>
    <property type="match status" value="1"/>
</dbReference>
<keyword evidence="3" id="KW-1185">Reference proteome</keyword>
<dbReference type="RefSeq" id="WP_217149465.1">
    <property type="nucleotide sequence ID" value="NZ_JAFMOY010000125.1"/>
</dbReference>
<protein>
    <recommendedName>
        <fullName evidence="1">Abasic site processing protein</fullName>
        <ecNumber evidence="1">3.4.-.-</ecNumber>
    </recommendedName>
</protein>
<comment type="caution">
    <text evidence="2">The sequence shown here is derived from an EMBL/GenBank/DDBJ whole genome shotgun (WGS) entry which is preliminary data.</text>
</comment>
<organism evidence="2 3">
    <name type="scientific">Rahnella ecdela</name>
    <dbReference type="NCBI Taxonomy" id="2816250"/>
    <lineage>
        <taxon>Bacteria</taxon>
        <taxon>Pseudomonadati</taxon>
        <taxon>Pseudomonadota</taxon>
        <taxon>Gammaproteobacteria</taxon>
        <taxon>Enterobacterales</taxon>
        <taxon>Yersiniaceae</taxon>
        <taxon>Rahnella</taxon>
    </lineage>
</organism>
<accession>A0ABS6LFZ4</accession>
<keyword evidence="1" id="KW-0645">Protease</keyword>
<dbReference type="Proteomes" id="UP000739284">
    <property type="component" value="Unassembled WGS sequence"/>
</dbReference>
<sequence length="235" mass="26849">MCGRFSQYEPRSHYIEVLAPDREFASAIDDIPLDRYNVAPGTRVLLLNQRDDKIYLDPLNWGYQPGWAKESKRPPMINARVETVATSRMFKPLFENGRALVMADGWFEWKKDPSDAKIKQPYFIYHRAHTPLFFAAISRFHPEAPEAPDDDGFVIVTAASDKGLLDIHDRRPLVLDRVQALEWLDVDTSPERALEIAETESVPPGKFEWHPVTKKVGSIRNNGPELIEPISDPLI</sequence>
<dbReference type="PANTHER" id="PTHR13604">
    <property type="entry name" value="DC12-RELATED"/>
    <property type="match status" value="1"/>
</dbReference>
<keyword evidence="1" id="KW-0378">Hydrolase</keyword>
<reference evidence="2 3" key="1">
    <citation type="submission" date="2021-03" db="EMBL/GenBank/DDBJ databases">
        <title>Five novel Rahnella species.</title>
        <authorList>
            <person name="Brady C."/>
            <person name="Asselin J."/>
            <person name="Beer S."/>
            <person name="Bruberg M.B."/>
            <person name="Crampton B."/>
            <person name="Venter S."/>
            <person name="Arnold D."/>
            <person name="Denman S."/>
        </authorList>
    </citation>
    <scope>NUCLEOTIDE SEQUENCE [LARGE SCALE GENOMIC DNA]</scope>
    <source>
        <strain evidence="2 3">FRB 231</strain>
    </source>
</reference>
<gene>
    <name evidence="2" type="ORF">J1784_12325</name>
</gene>
<dbReference type="EC" id="3.4.-.-" evidence="1"/>
<dbReference type="EMBL" id="JAFMOY010000125">
    <property type="protein sequence ID" value="MBU9845795.1"/>
    <property type="molecule type" value="Genomic_DNA"/>
</dbReference>
<name>A0ABS6LFZ4_9GAMM</name>